<dbReference type="Proteomes" id="UP000188637">
    <property type="component" value="Unassembled WGS sequence"/>
</dbReference>
<keyword evidence="2" id="KW-1185">Reference proteome</keyword>
<proteinExistence type="predicted"/>
<reference evidence="1" key="1">
    <citation type="submission" date="2016-08" db="EMBL/GenBank/DDBJ databases">
        <authorList>
            <person name="Ngugi D.K."/>
            <person name="Miyake S."/>
            <person name="Stingl U."/>
        </authorList>
    </citation>
    <scope>NUCLEOTIDE SEQUENCE</scope>
    <source>
        <strain evidence="1">SCG-D08WGA-EpuloA1</strain>
    </source>
</reference>
<accession>A0ACC8X994</accession>
<protein>
    <submittedName>
        <fullName evidence="1">Uncharacterized protein</fullName>
    </submittedName>
</protein>
<organism evidence="1 2">
    <name type="scientific">Candidatus Epulonipiscium fishelsonii</name>
    <dbReference type="NCBI Taxonomy" id="77094"/>
    <lineage>
        <taxon>Bacteria</taxon>
        <taxon>Bacillati</taxon>
        <taxon>Bacillota</taxon>
        <taxon>Clostridia</taxon>
        <taxon>Lachnospirales</taxon>
        <taxon>Lachnospiraceae</taxon>
        <taxon>Candidatus Epulonipiscium</taxon>
    </lineage>
</organism>
<comment type="caution">
    <text evidence="1">The sequence shown here is derived from an EMBL/GenBank/DDBJ whole genome shotgun (WGS) entry which is preliminary data.</text>
</comment>
<name>A0ACC8X994_9FIRM</name>
<sequence length="449" mass="51897">MGKMIYDPRKNSEKNNEKIEQENIQPKKNIKIEREVEDVKVQNQTGMEYDFYENPSDRYEKLLSNIDSVRPIGDTDCEYIMYLEDYAYTYLYQYAKTDLTKEKAAILVGEYYPDTQENIISGIIPIDEDLLGPGETWISIPAVQAILEKKEQYFPNTEILGWLHMQPGYGTMLTSTEIKAHREIFDQKETILLLVDPLNKIETFYVYNGNSLQEQTGFYLYYDKNPCMQQFMLDNPFIVSQKEEDPDEVVKQFREIGSRRKQEYQTKQKTNFSVVAACLGLLAMGAILTRTPQDTNLITTPAQAVFNESEDFNQQTEEINGVKYIIKEEAPVNILNEIKQQEIVPQNPTILGEEQPVIVEEELQPVTVEVNEEVEEEPEEKATEAISEDVTENDDYIIYSVEQGDTLRGISKKHFNSEGRVLDILEWNDMAVEDGDKIFVGQKLKILNE</sequence>
<evidence type="ECO:0000313" key="1">
    <source>
        <dbReference type="EMBL" id="ONI38717.1"/>
    </source>
</evidence>
<evidence type="ECO:0000313" key="2">
    <source>
        <dbReference type="Proteomes" id="UP000188637"/>
    </source>
</evidence>
<dbReference type="EMBL" id="LJHD01000283">
    <property type="protein sequence ID" value="ONI38717.1"/>
    <property type="molecule type" value="Genomic_DNA"/>
</dbReference>
<gene>
    <name evidence="1" type="ORF">AN640_02325</name>
</gene>